<keyword evidence="9" id="KW-0368">Histidine biosynthesis</keyword>
<dbReference type="GO" id="GO:0004400">
    <property type="term" value="F:histidinol-phosphate transaminase activity"/>
    <property type="evidence" value="ECO:0007669"/>
    <property type="project" value="UniProtKB-EC"/>
</dbReference>
<keyword evidence="8" id="KW-0663">Pyridoxal phosphate</keyword>
<dbReference type="Gene3D" id="3.40.640.10">
    <property type="entry name" value="Type I PLP-dependent aspartate aminotransferase-like (Major domain)"/>
    <property type="match status" value="1"/>
</dbReference>
<dbReference type="OrthoDB" id="2015537at2759"/>
<evidence type="ECO:0000256" key="6">
    <source>
        <dbReference type="ARBA" id="ARBA00022605"/>
    </source>
</evidence>
<dbReference type="InterPro" id="IPR015424">
    <property type="entry name" value="PyrdxlP-dep_Trfase"/>
</dbReference>
<dbReference type="AlphaFoldDB" id="A0A8H7R3H3"/>
<comment type="similarity">
    <text evidence="3">Belongs to the class-II pyridoxal-phosphate-dependent aminotransferase family.</text>
</comment>
<dbReference type="InterPro" id="IPR004839">
    <property type="entry name" value="Aminotransferase_I/II_large"/>
</dbReference>
<gene>
    <name evidence="13" type="ORF">INT46_001182</name>
</gene>
<evidence type="ECO:0000256" key="4">
    <source>
        <dbReference type="ARBA" id="ARBA00012748"/>
    </source>
</evidence>
<dbReference type="HAMAP" id="MF_01023">
    <property type="entry name" value="HisC_aminotrans_2"/>
    <property type="match status" value="1"/>
</dbReference>
<keyword evidence="5" id="KW-0032">Aminotransferase</keyword>
<evidence type="ECO:0000256" key="7">
    <source>
        <dbReference type="ARBA" id="ARBA00022679"/>
    </source>
</evidence>
<evidence type="ECO:0000256" key="8">
    <source>
        <dbReference type="ARBA" id="ARBA00022898"/>
    </source>
</evidence>
<comment type="cofactor">
    <cofactor evidence="1">
        <name>pyridoxal 5'-phosphate</name>
        <dbReference type="ChEBI" id="CHEBI:597326"/>
    </cofactor>
</comment>
<reference evidence="13" key="1">
    <citation type="submission" date="2020-12" db="EMBL/GenBank/DDBJ databases">
        <title>Metabolic potential, ecology and presence of endohyphal bacteria is reflected in genomic diversity of Mucoromycotina.</title>
        <authorList>
            <person name="Muszewska A."/>
            <person name="Okrasinska A."/>
            <person name="Steczkiewicz K."/>
            <person name="Drgas O."/>
            <person name="Orlowska M."/>
            <person name="Perlinska-Lenart U."/>
            <person name="Aleksandrzak-Piekarczyk T."/>
            <person name="Szatraj K."/>
            <person name="Zielenkiewicz U."/>
            <person name="Pilsyk S."/>
            <person name="Malc E."/>
            <person name="Mieczkowski P."/>
            <person name="Kruszewska J.S."/>
            <person name="Biernat P."/>
            <person name="Pawlowska J."/>
        </authorList>
    </citation>
    <scope>NUCLEOTIDE SEQUENCE</scope>
    <source>
        <strain evidence="13">CBS 226.32</strain>
    </source>
</reference>
<sequence length="378" mass="41507">MSSFDLSKVIRPNILALKPYRCARDDYSEGVLLDANENAYGPSLTTQHDGDLNRYPDPYQSQVKERILKLRNLKSTKNLFLGVGSDEVIDLLIRIACVPAHDKILITPPTYGMYSVCAQINDVQVVKSPLNVENGAYQLDLDNLFDTLKSNPETKIVFLCSPGNPTGTCLSHKSIRTVLESDFKGLVVVDEAYVDFVDHAEGSVATWVDQYPNLVVMQTLSKSFGLAGIRVGIAVGHADVIQILNNTKAPYNIGTPSALVAAEALSDEGLAKMYDYRKRLITQRGVLIEKLPQLDGTGRILGGNDSNFVLVEILDAVSKKPSNDRAQKVYSMMAENLGVVVRFRGMEYGCEGCLRITVGTEEENETVLDMLQKALAAN</sequence>
<dbReference type="InterPro" id="IPR005861">
    <property type="entry name" value="HisP_aminotrans"/>
</dbReference>
<evidence type="ECO:0000256" key="9">
    <source>
        <dbReference type="ARBA" id="ARBA00023102"/>
    </source>
</evidence>
<dbReference type="PANTHER" id="PTHR42885">
    <property type="entry name" value="HISTIDINOL-PHOSPHATE AMINOTRANSFERASE-RELATED"/>
    <property type="match status" value="1"/>
</dbReference>
<evidence type="ECO:0000256" key="10">
    <source>
        <dbReference type="ARBA" id="ARBA00030262"/>
    </source>
</evidence>
<comment type="catalytic activity">
    <reaction evidence="11">
        <text>L-histidinol phosphate + 2-oxoglutarate = 3-(imidazol-4-yl)-2-oxopropyl phosphate + L-glutamate</text>
        <dbReference type="Rhea" id="RHEA:23744"/>
        <dbReference type="ChEBI" id="CHEBI:16810"/>
        <dbReference type="ChEBI" id="CHEBI:29985"/>
        <dbReference type="ChEBI" id="CHEBI:57766"/>
        <dbReference type="ChEBI" id="CHEBI:57980"/>
        <dbReference type="EC" id="2.6.1.9"/>
    </reaction>
</comment>
<dbReference type="PANTHER" id="PTHR42885:SF2">
    <property type="entry name" value="HISTIDINOL-PHOSPHATE AMINOTRANSFERASE"/>
    <property type="match status" value="1"/>
</dbReference>
<proteinExistence type="inferred from homology"/>
<dbReference type="EMBL" id="JAEPRC010000219">
    <property type="protein sequence ID" value="KAG2203711.1"/>
    <property type="molecule type" value="Genomic_DNA"/>
</dbReference>
<comment type="pathway">
    <text evidence="2">Amino-acid biosynthesis; L-histidine biosynthesis; L-histidine from 5-phospho-alpha-D-ribose 1-diphosphate: step 7/9.</text>
</comment>
<dbReference type="InterPro" id="IPR015421">
    <property type="entry name" value="PyrdxlP-dep_Trfase_major"/>
</dbReference>
<evidence type="ECO:0000256" key="5">
    <source>
        <dbReference type="ARBA" id="ARBA00022576"/>
    </source>
</evidence>
<name>A0A8H7R3H3_9FUNG</name>
<accession>A0A8H7R3H3</accession>
<evidence type="ECO:0000313" key="14">
    <source>
        <dbReference type="Proteomes" id="UP000650833"/>
    </source>
</evidence>
<keyword evidence="7" id="KW-0808">Transferase</keyword>
<evidence type="ECO:0000256" key="3">
    <source>
        <dbReference type="ARBA" id="ARBA00008392"/>
    </source>
</evidence>
<dbReference type="SUPFAM" id="SSF53383">
    <property type="entry name" value="PLP-dependent transferases"/>
    <property type="match status" value="1"/>
</dbReference>
<evidence type="ECO:0000256" key="1">
    <source>
        <dbReference type="ARBA" id="ARBA00001933"/>
    </source>
</evidence>
<dbReference type="Gene3D" id="3.90.1150.10">
    <property type="entry name" value="Aspartate Aminotransferase, domain 1"/>
    <property type="match status" value="1"/>
</dbReference>
<comment type="caution">
    <text evidence="13">The sequence shown here is derived from an EMBL/GenBank/DDBJ whole genome shotgun (WGS) entry which is preliminary data.</text>
</comment>
<keyword evidence="6" id="KW-0028">Amino-acid biosynthesis</keyword>
<dbReference type="Pfam" id="PF00155">
    <property type="entry name" value="Aminotran_1_2"/>
    <property type="match status" value="1"/>
</dbReference>
<dbReference type="PROSITE" id="PS00599">
    <property type="entry name" value="AA_TRANSFER_CLASS_2"/>
    <property type="match status" value="1"/>
</dbReference>
<evidence type="ECO:0000259" key="12">
    <source>
        <dbReference type="Pfam" id="PF00155"/>
    </source>
</evidence>
<dbReference type="GO" id="GO:0030170">
    <property type="term" value="F:pyridoxal phosphate binding"/>
    <property type="evidence" value="ECO:0007669"/>
    <property type="project" value="InterPro"/>
</dbReference>
<dbReference type="CDD" id="cd00609">
    <property type="entry name" value="AAT_like"/>
    <property type="match status" value="1"/>
</dbReference>
<evidence type="ECO:0000256" key="11">
    <source>
        <dbReference type="ARBA" id="ARBA00047481"/>
    </source>
</evidence>
<evidence type="ECO:0000313" key="13">
    <source>
        <dbReference type="EMBL" id="KAG2203711.1"/>
    </source>
</evidence>
<dbReference type="EC" id="2.6.1.9" evidence="4"/>
<dbReference type="GO" id="GO:0000105">
    <property type="term" value="P:L-histidine biosynthetic process"/>
    <property type="evidence" value="ECO:0007669"/>
    <property type="project" value="UniProtKB-KW"/>
</dbReference>
<dbReference type="NCBIfam" id="TIGR01141">
    <property type="entry name" value="hisC"/>
    <property type="match status" value="1"/>
</dbReference>
<keyword evidence="14" id="KW-1185">Reference proteome</keyword>
<dbReference type="Proteomes" id="UP000650833">
    <property type="component" value="Unassembled WGS sequence"/>
</dbReference>
<dbReference type="InterPro" id="IPR001917">
    <property type="entry name" value="Aminotrans_II_pyridoxalP_BS"/>
</dbReference>
<feature type="domain" description="Aminotransferase class I/classII large" evidence="12">
    <location>
        <begin position="46"/>
        <end position="370"/>
    </location>
</feature>
<dbReference type="InterPro" id="IPR015422">
    <property type="entry name" value="PyrdxlP-dep_Trfase_small"/>
</dbReference>
<protein>
    <recommendedName>
        <fullName evidence="4">histidinol-phosphate transaminase</fullName>
        <ecNumber evidence="4">2.6.1.9</ecNumber>
    </recommendedName>
    <alternativeName>
        <fullName evidence="10">Imidazole acetol-phosphate transaminase</fullName>
    </alternativeName>
</protein>
<evidence type="ECO:0000256" key="2">
    <source>
        <dbReference type="ARBA" id="ARBA00005011"/>
    </source>
</evidence>
<organism evidence="13 14">
    <name type="scientific">Mucor plumbeus</name>
    <dbReference type="NCBI Taxonomy" id="97098"/>
    <lineage>
        <taxon>Eukaryota</taxon>
        <taxon>Fungi</taxon>
        <taxon>Fungi incertae sedis</taxon>
        <taxon>Mucoromycota</taxon>
        <taxon>Mucoromycotina</taxon>
        <taxon>Mucoromycetes</taxon>
        <taxon>Mucorales</taxon>
        <taxon>Mucorineae</taxon>
        <taxon>Mucoraceae</taxon>
        <taxon>Mucor</taxon>
    </lineage>
</organism>